<feature type="region of interest" description="Disordered" evidence="1">
    <location>
        <begin position="1"/>
        <end position="43"/>
    </location>
</feature>
<comment type="caution">
    <text evidence="2">The sequence shown here is derived from an EMBL/GenBank/DDBJ whole genome shotgun (WGS) entry which is preliminary data.</text>
</comment>
<evidence type="ECO:0000313" key="3">
    <source>
        <dbReference type="Proteomes" id="UP000178129"/>
    </source>
</evidence>
<feature type="compositionally biased region" description="Basic and acidic residues" evidence="1">
    <location>
        <begin position="1"/>
        <end position="28"/>
    </location>
</feature>
<keyword evidence="3" id="KW-1185">Reference proteome</keyword>
<evidence type="ECO:0000256" key="1">
    <source>
        <dbReference type="SAM" id="MobiDB-lite"/>
    </source>
</evidence>
<dbReference type="InParanoid" id="A0A1E1K613"/>
<organism evidence="2 3">
    <name type="scientific">Rhynchosporium graminicola</name>
    <dbReference type="NCBI Taxonomy" id="2792576"/>
    <lineage>
        <taxon>Eukaryota</taxon>
        <taxon>Fungi</taxon>
        <taxon>Dikarya</taxon>
        <taxon>Ascomycota</taxon>
        <taxon>Pezizomycotina</taxon>
        <taxon>Leotiomycetes</taxon>
        <taxon>Helotiales</taxon>
        <taxon>Ploettnerulaceae</taxon>
        <taxon>Rhynchosporium</taxon>
    </lineage>
</organism>
<dbReference type="EMBL" id="FJUW01000007">
    <property type="protein sequence ID" value="CZS93546.1"/>
    <property type="molecule type" value="Genomic_DNA"/>
</dbReference>
<accession>A0A1E1K613</accession>
<sequence length="92" mass="10866">MRGVEEKELEEKEATKEEIATKEEKATKEEEEEEEIATKELEEEREKDIKFKGDRDSFSSKVRIFYDTYLRAEILPEEYSKAFLLILKGATL</sequence>
<gene>
    <name evidence="2" type="ORF">RCO7_09545</name>
</gene>
<name>A0A1E1K613_9HELO</name>
<proteinExistence type="predicted"/>
<dbReference type="AlphaFoldDB" id="A0A1E1K613"/>
<protein>
    <submittedName>
        <fullName evidence="2">Uncharacterized protein</fullName>
    </submittedName>
</protein>
<dbReference type="Proteomes" id="UP000178129">
    <property type="component" value="Unassembled WGS sequence"/>
</dbReference>
<evidence type="ECO:0000313" key="2">
    <source>
        <dbReference type="EMBL" id="CZS93546.1"/>
    </source>
</evidence>
<reference evidence="3" key="1">
    <citation type="submission" date="2016-03" db="EMBL/GenBank/DDBJ databases">
        <authorList>
            <person name="Ploux O."/>
        </authorList>
    </citation>
    <scope>NUCLEOTIDE SEQUENCE [LARGE SCALE GENOMIC DNA]</scope>
    <source>
        <strain evidence="3">UK7</strain>
    </source>
</reference>